<proteinExistence type="predicted"/>
<dbReference type="PRINTS" id="PR01217">
    <property type="entry name" value="PRICHEXTENSN"/>
</dbReference>
<sequence>MTYENSTTPDGAEAPAPPPWLQFAPPPQEPAPAPEPPSAARTPTNDGRQTDLPPTPGHAPSNRVPSPHPDAPRPPEEAAADPVGPGPETWTHGPADPAGRQTPPPPEP</sequence>
<feature type="compositionally biased region" description="Pro residues" evidence="1">
    <location>
        <begin position="15"/>
        <end position="37"/>
    </location>
</feature>
<protein>
    <submittedName>
        <fullName evidence="2">MinD/ParA family protein</fullName>
    </submittedName>
</protein>
<name>A0AAW4G9P2_GORRU</name>
<comment type="caution">
    <text evidence="2">The sequence shown here is derived from an EMBL/GenBank/DDBJ whole genome shotgun (WGS) entry which is preliminary data.</text>
</comment>
<evidence type="ECO:0000313" key="2">
    <source>
        <dbReference type="EMBL" id="MBM7279820.1"/>
    </source>
</evidence>
<organism evidence="2 3">
    <name type="scientific">Gordonia rubripertincta</name>
    <name type="common">Rhodococcus corallinus</name>
    <dbReference type="NCBI Taxonomy" id="36822"/>
    <lineage>
        <taxon>Bacteria</taxon>
        <taxon>Bacillati</taxon>
        <taxon>Actinomycetota</taxon>
        <taxon>Actinomycetes</taxon>
        <taxon>Mycobacteriales</taxon>
        <taxon>Gordoniaceae</taxon>
        <taxon>Gordonia</taxon>
    </lineage>
</organism>
<dbReference type="AlphaFoldDB" id="A0AAW4G9P2"/>
<reference evidence="2" key="1">
    <citation type="submission" date="2021-02" db="EMBL/GenBank/DDBJ databases">
        <title>Taxonomy, biology and ecology of Rhodococcus bacteria occurring in California pistachio and other woody hosts as revealed by genome sequence analyses.</title>
        <authorList>
            <person name="Riely B."/>
            <person name="Gai Y."/>
        </authorList>
    </citation>
    <scope>NUCLEOTIDE SEQUENCE</scope>
    <source>
        <strain evidence="2">BP-295</strain>
    </source>
</reference>
<evidence type="ECO:0000256" key="1">
    <source>
        <dbReference type="SAM" id="MobiDB-lite"/>
    </source>
</evidence>
<dbReference type="EMBL" id="JAFFGU010000011">
    <property type="protein sequence ID" value="MBM7279820.1"/>
    <property type="molecule type" value="Genomic_DNA"/>
</dbReference>
<feature type="region of interest" description="Disordered" evidence="1">
    <location>
        <begin position="1"/>
        <end position="108"/>
    </location>
</feature>
<gene>
    <name evidence="2" type="ORF">JTZ10_18905</name>
</gene>
<feature type="non-terminal residue" evidence="2">
    <location>
        <position position="108"/>
    </location>
</feature>
<dbReference type="Proteomes" id="UP001195196">
    <property type="component" value="Unassembled WGS sequence"/>
</dbReference>
<accession>A0AAW4G9P2</accession>
<evidence type="ECO:0000313" key="3">
    <source>
        <dbReference type="Proteomes" id="UP001195196"/>
    </source>
</evidence>